<accession>A0AA46THR9</accession>
<evidence type="ECO:0000256" key="4">
    <source>
        <dbReference type="ARBA" id="ARBA00023163"/>
    </source>
</evidence>
<dbReference type="InterPro" id="IPR001867">
    <property type="entry name" value="OmpR/PhoB-type_DNA-bd"/>
</dbReference>
<dbReference type="InterPro" id="IPR011990">
    <property type="entry name" value="TPR-like_helical_dom_sf"/>
</dbReference>
<dbReference type="PRINTS" id="PR00364">
    <property type="entry name" value="DISEASERSIST"/>
</dbReference>
<dbReference type="GO" id="GO:0043531">
    <property type="term" value="F:ADP binding"/>
    <property type="evidence" value="ECO:0007669"/>
    <property type="project" value="InterPro"/>
</dbReference>
<dbReference type="GO" id="GO:0000160">
    <property type="term" value="P:phosphorelay signal transduction system"/>
    <property type="evidence" value="ECO:0007669"/>
    <property type="project" value="InterPro"/>
</dbReference>
<dbReference type="AlphaFoldDB" id="A0AA46THR9"/>
<keyword evidence="10" id="KW-1185">Reference proteome</keyword>
<evidence type="ECO:0000313" key="10">
    <source>
        <dbReference type="Proteomes" id="UP001164390"/>
    </source>
</evidence>
<organism evidence="9 10">
    <name type="scientific">Solicola gregarius</name>
    <dbReference type="NCBI Taxonomy" id="2908642"/>
    <lineage>
        <taxon>Bacteria</taxon>
        <taxon>Bacillati</taxon>
        <taxon>Actinomycetota</taxon>
        <taxon>Actinomycetes</taxon>
        <taxon>Propionibacteriales</taxon>
        <taxon>Nocardioidaceae</taxon>
        <taxon>Solicola</taxon>
    </lineage>
</organism>
<dbReference type="InterPro" id="IPR005158">
    <property type="entry name" value="BTAD"/>
</dbReference>
<evidence type="ECO:0000256" key="7">
    <source>
        <dbReference type="SAM" id="MobiDB-lite"/>
    </source>
</evidence>
<reference evidence="9" key="1">
    <citation type="submission" date="2022-01" db="EMBL/GenBank/DDBJ databases">
        <title>Nocardioidaceae gen. sp. A5X3R13.</title>
        <authorList>
            <person name="Lopez Marin M.A."/>
            <person name="Uhlik O."/>
        </authorList>
    </citation>
    <scope>NUCLEOTIDE SEQUENCE</scope>
    <source>
        <strain evidence="9">A5X3R13</strain>
    </source>
</reference>
<dbReference type="KEGG" id="sgrg:L0C25_21620"/>
<dbReference type="GO" id="GO:0003677">
    <property type="term" value="F:DNA binding"/>
    <property type="evidence" value="ECO:0007669"/>
    <property type="project" value="UniProtKB-UniRule"/>
</dbReference>
<dbReference type="PANTHER" id="PTHR35807">
    <property type="entry name" value="TRANSCRIPTIONAL REGULATOR REDD-RELATED"/>
    <property type="match status" value="1"/>
</dbReference>
<keyword evidence="5" id="KW-0802">TPR repeat</keyword>
<protein>
    <submittedName>
        <fullName evidence="9">Winged helix-turn-helix domain-containing protein</fullName>
    </submittedName>
</protein>
<evidence type="ECO:0000256" key="6">
    <source>
        <dbReference type="PROSITE-ProRule" id="PRU01091"/>
    </source>
</evidence>
<feature type="region of interest" description="Disordered" evidence="7">
    <location>
        <begin position="238"/>
        <end position="259"/>
    </location>
</feature>
<dbReference type="Gene3D" id="1.10.10.10">
    <property type="entry name" value="Winged helix-like DNA-binding domain superfamily/Winged helix DNA-binding domain"/>
    <property type="match status" value="1"/>
</dbReference>
<keyword evidence="4" id="KW-0804">Transcription</keyword>
<dbReference type="InterPro" id="IPR036388">
    <property type="entry name" value="WH-like_DNA-bd_sf"/>
</dbReference>
<name>A0AA46THR9_9ACTN</name>
<evidence type="ECO:0000256" key="1">
    <source>
        <dbReference type="ARBA" id="ARBA00005820"/>
    </source>
</evidence>
<dbReference type="Gene3D" id="1.25.40.10">
    <property type="entry name" value="Tetratricopeptide repeat domain"/>
    <property type="match status" value="2"/>
</dbReference>
<gene>
    <name evidence="9" type="ORF">L0C25_21620</name>
</gene>
<sequence>MVHIRLVGAVEAVRDGEALALPGKRVRALLVLLALSAGRAVAVDTLARGIWDDEPPERVRGSLQTYVGRLRRVLGESLIETQRPGYVLQVPRASVDLLAFVDAVDAAAEVEPEAERAALGEILEQWSSPPFGEPPSEWIARHEVPAWTERYLQAVERKVDLDLRSGDYASCIVELNRNVERHPLRETLWVRLLTALDAAGRTAEALDRYESVRKKLAEDLGVDPSPELRSVHASLLTKAGDSSPTAPRTVRPHQLPGGPRGFVGRDAVLQELDQVAAGSAGTGGVIALHGPAGSGKTSVATSWAQDRLDRFPDGQLFLNLRGYGPGEPVTSSGALDMLLRSVGAAATEIPPDVDERSALLRSTLADRRVLVVLDNARDDAQVRPLLAGGATTTLVTTRSQLRSLVIRDGATRIAVGRMSPDESVRLLEERLGPGPSRADLTELAEHCGHLPIALAVAAERVERSGNGRIDDLNAQLRDRQQRLPALSTSDDDPLTNVRTVLESSYRALDEPTAQAFRAVGMYEDPQVTAAAVAALAGIDLREAERRLDRLVGQNLLMSLGSGWYECHDLLRDLAVELGVSTMPERVNAEAMERLWNWCLHSTRNASYLISPPRSEPIHLDLLEGVRPQEFRSELDASEWLSRHACYLRTVIGDANAAGDPTGYLLAIEFFLYLNIQSGLASAGGLYEQAEANARAAGDLLGEAECASCRGAVHSERREYDDALTCARRTRDLYVQAGEPSGVLKAETNIALTLFRLDRLDEAVAAYEQVIDDAREQGLTLTYAMGLADVADVYLALGRTDDARHAAAAAVAKLRESGNVRALAAALDRLGGAQAADGRGKEAILTYEESAHAVRRLGAATFEAPTLRTLGGLYRDAGRRDDARASWNRALRLLEDAGVDDTFDVSRSELQELLTSLPMG</sequence>
<dbReference type="SMART" id="SM01043">
    <property type="entry name" value="BTAD"/>
    <property type="match status" value="1"/>
</dbReference>
<evidence type="ECO:0000259" key="8">
    <source>
        <dbReference type="PROSITE" id="PS51755"/>
    </source>
</evidence>
<evidence type="ECO:0000256" key="2">
    <source>
        <dbReference type="ARBA" id="ARBA00023015"/>
    </source>
</evidence>
<dbReference type="Pfam" id="PF00486">
    <property type="entry name" value="Trans_reg_C"/>
    <property type="match status" value="1"/>
</dbReference>
<dbReference type="EMBL" id="CP094970">
    <property type="protein sequence ID" value="UYM05089.1"/>
    <property type="molecule type" value="Genomic_DNA"/>
</dbReference>
<dbReference type="SUPFAM" id="SSF52540">
    <property type="entry name" value="P-loop containing nucleoside triphosphate hydrolases"/>
    <property type="match status" value="1"/>
</dbReference>
<dbReference type="InterPro" id="IPR027417">
    <property type="entry name" value="P-loop_NTPase"/>
</dbReference>
<keyword evidence="3 6" id="KW-0238">DNA-binding</keyword>
<feature type="domain" description="OmpR/PhoB-type" evidence="8">
    <location>
        <begin position="1"/>
        <end position="90"/>
    </location>
</feature>
<dbReference type="SUPFAM" id="SSF46894">
    <property type="entry name" value="C-terminal effector domain of the bipartite response regulators"/>
    <property type="match status" value="1"/>
</dbReference>
<dbReference type="InterPro" id="IPR051677">
    <property type="entry name" value="AfsR-DnrI-RedD_regulator"/>
</dbReference>
<dbReference type="PROSITE" id="PS50005">
    <property type="entry name" value="TPR"/>
    <property type="match status" value="1"/>
</dbReference>
<dbReference type="RefSeq" id="WP_271633857.1">
    <property type="nucleotide sequence ID" value="NZ_CP094970.1"/>
</dbReference>
<dbReference type="SMART" id="SM00028">
    <property type="entry name" value="TPR"/>
    <property type="match status" value="4"/>
</dbReference>
<dbReference type="InterPro" id="IPR016032">
    <property type="entry name" value="Sig_transdc_resp-reg_C-effctor"/>
</dbReference>
<feature type="DNA-binding region" description="OmpR/PhoB-type" evidence="6">
    <location>
        <begin position="1"/>
        <end position="90"/>
    </location>
</feature>
<dbReference type="SUPFAM" id="SSF48452">
    <property type="entry name" value="TPR-like"/>
    <property type="match status" value="2"/>
</dbReference>
<evidence type="ECO:0000313" key="9">
    <source>
        <dbReference type="EMBL" id="UYM05089.1"/>
    </source>
</evidence>
<comment type="similarity">
    <text evidence="1">Belongs to the AfsR/DnrI/RedD regulatory family.</text>
</comment>
<feature type="repeat" description="TPR" evidence="5">
    <location>
        <begin position="863"/>
        <end position="896"/>
    </location>
</feature>
<evidence type="ECO:0000256" key="5">
    <source>
        <dbReference type="PROSITE-ProRule" id="PRU00339"/>
    </source>
</evidence>
<dbReference type="InterPro" id="IPR019734">
    <property type="entry name" value="TPR_rpt"/>
</dbReference>
<proteinExistence type="inferred from homology"/>
<dbReference type="SMART" id="SM00862">
    <property type="entry name" value="Trans_reg_C"/>
    <property type="match status" value="1"/>
</dbReference>
<dbReference type="Gene3D" id="3.40.50.300">
    <property type="entry name" value="P-loop containing nucleotide triphosphate hydrolases"/>
    <property type="match status" value="1"/>
</dbReference>
<dbReference type="Proteomes" id="UP001164390">
    <property type="component" value="Chromosome"/>
</dbReference>
<evidence type="ECO:0000256" key="3">
    <source>
        <dbReference type="ARBA" id="ARBA00023125"/>
    </source>
</evidence>
<dbReference type="PANTHER" id="PTHR35807:SF1">
    <property type="entry name" value="TRANSCRIPTIONAL REGULATOR REDD"/>
    <property type="match status" value="1"/>
</dbReference>
<keyword evidence="2" id="KW-0805">Transcription regulation</keyword>
<dbReference type="CDD" id="cd15831">
    <property type="entry name" value="BTAD"/>
    <property type="match status" value="1"/>
</dbReference>
<dbReference type="Pfam" id="PF03704">
    <property type="entry name" value="BTAD"/>
    <property type="match status" value="1"/>
</dbReference>
<dbReference type="PROSITE" id="PS51755">
    <property type="entry name" value="OMPR_PHOB"/>
    <property type="match status" value="1"/>
</dbReference>
<dbReference type="GO" id="GO:0006355">
    <property type="term" value="P:regulation of DNA-templated transcription"/>
    <property type="evidence" value="ECO:0007669"/>
    <property type="project" value="InterPro"/>
</dbReference>